<feature type="region of interest" description="Disordered" evidence="1">
    <location>
        <begin position="459"/>
        <end position="643"/>
    </location>
</feature>
<dbReference type="Pfam" id="PF04773">
    <property type="entry name" value="FecR"/>
    <property type="match status" value="1"/>
</dbReference>
<dbReference type="PANTHER" id="PTHR38731:SF3">
    <property type="entry name" value="BLL6125 PROTEIN"/>
    <property type="match status" value="1"/>
</dbReference>
<sequence length="799" mass="90869">MNMLRPSKTNFQSIFQPSFQLSALALSALMLANPVWAQSPPPINQAVNEQNADQYEPPGRIARVGYSFGNISFADAGSNVWGPLIPNRPISSGDSVFVADNGRAELQIGANALRLHERTRLSLINLTDDNTQLQLSQGTLVFRVRAMQERENIEVNTPNLRFSIQEPGEYRINVNDDNTTTVIVRHGLGVAQGDRDVVSLRSSEQTRFAGTNLNHTQIVRVPPFDTFDQWAADRDRAEDNSLSARFVPRDMVGYQQLDEYGGWETHLEFGAIWYPRGVSVGWAPYRDGQWVWVAPWGWTWVDRSPWGFAPYHYGRWAFVGKRWGWIPGRFERHQRPIYAPALVAFVGVGSGGLSAGISLQSRTSFGPSVAWFPLGPGEVYRPYYTRNTRYIQNLNQTVIINKTTVINRGGRNERNQFDNEHHAYRNQFVHNAVTSVPTQTFVRGEHVFPAASSVRQADVKNMRVHDEGPNLTPDRNNRFGDARPRNWQENDQFRGRPVVTGSNRNDLTQSNDGAPNNRPTNVPNQRQNPRANNSGLNNGLNNGANNGTNNATNDRYNGNPSRFDRPAQIESRNPTNNLPAQTTQAAQAVQTPVPVTSSSGIRTTEEMNADRGRDRNENRIRTDRFDPTNQAQRERSIERQIERPVERPIERTNERTIDRADDSSRAVINQPRQDPIREYRTMPVPSNTPANPSAAVPVSRPVETMNERSVERRPERSFERPERIERAERAERGIERQIERPQAQQREMPQPRQEVRAVEPRFVAPEVRREAAQPVKAERQEREKGAENKKENKKENNER</sequence>
<feature type="chain" id="PRO_5046029189" description="FecR protein domain-containing protein" evidence="2">
    <location>
        <begin position="38"/>
        <end position="799"/>
    </location>
</feature>
<name>A0ABR6YGI6_9BURK</name>
<evidence type="ECO:0000259" key="3">
    <source>
        <dbReference type="Pfam" id="PF04773"/>
    </source>
</evidence>
<feature type="domain" description="FecR protein" evidence="3">
    <location>
        <begin position="97"/>
        <end position="187"/>
    </location>
</feature>
<feature type="region of interest" description="Disordered" evidence="1">
    <location>
        <begin position="679"/>
        <end position="799"/>
    </location>
</feature>
<dbReference type="EMBL" id="JACOGA010000021">
    <property type="protein sequence ID" value="MBC3875632.1"/>
    <property type="molecule type" value="Genomic_DNA"/>
</dbReference>
<feature type="compositionally biased region" description="Low complexity" evidence="1">
    <location>
        <begin position="532"/>
        <end position="553"/>
    </location>
</feature>
<accession>A0ABR6YGI6</accession>
<evidence type="ECO:0000313" key="5">
    <source>
        <dbReference type="Proteomes" id="UP000624279"/>
    </source>
</evidence>
<reference evidence="4 5" key="1">
    <citation type="submission" date="2020-08" db="EMBL/GenBank/DDBJ databases">
        <title>Novel species isolated from subtropical streams in China.</title>
        <authorList>
            <person name="Lu H."/>
        </authorList>
    </citation>
    <scope>NUCLEOTIDE SEQUENCE [LARGE SCALE GENOMIC DNA]</scope>
    <source>
        <strain evidence="4 5">LX15W</strain>
    </source>
</reference>
<feature type="compositionally biased region" description="Basic and acidic residues" evidence="1">
    <location>
        <begin position="766"/>
        <end position="799"/>
    </location>
</feature>
<feature type="compositionally biased region" description="Basic and acidic residues" evidence="1">
    <location>
        <begin position="603"/>
        <end position="643"/>
    </location>
</feature>
<proteinExistence type="predicted"/>
<organism evidence="4 5">
    <name type="scientific">Undibacterium flavidum</name>
    <dbReference type="NCBI Taxonomy" id="2762297"/>
    <lineage>
        <taxon>Bacteria</taxon>
        <taxon>Pseudomonadati</taxon>
        <taxon>Pseudomonadota</taxon>
        <taxon>Betaproteobacteria</taxon>
        <taxon>Burkholderiales</taxon>
        <taxon>Oxalobacteraceae</taxon>
        <taxon>Undibacterium</taxon>
    </lineage>
</organism>
<keyword evidence="2" id="KW-0732">Signal</keyword>
<feature type="signal peptide" evidence="2">
    <location>
        <begin position="1"/>
        <end position="37"/>
    </location>
</feature>
<dbReference type="InterPro" id="IPR046535">
    <property type="entry name" value="DUF6600"/>
</dbReference>
<feature type="compositionally biased region" description="Low complexity" evidence="1">
    <location>
        <begin position="579"/>
        <end position="596"/>
    </location>
</feature>
<feature type="compositionally biased region" description="Polar residues" evidence="1">
    <location>
        <begin position="500"/>
        <end position="531"/>
    </location>
</feature>
<keyword evidence="5" id="KW-1185">Reference proteome</keyword>
<dbReference type="Pfam" id="PF20245">
    <property type="entry name" value="DUF6600"/>
    <property type="match status" value="1"/>
</dbReference>
<feature type="compositionally biased region" description="Basic and acidic residues" evidence="1">
    <location>
        <begin position="475"/>
        <end position="494"/>
    </location>
</feature>
<dbReference type="RefSeq" id="WP_186943596.1">
    <property type="nucleotide sequence ID" value="NZ_JACOGA010000021.1"/>
</dbReference>
<comment type="caution">
    <text evidence="4">The sequence shown here is derived from an EMBL/GenBank/DDBJ whole genome shotgun (WGS) entry which is preliminary data.</text>
</comment>
<evidence type="ECO:0000256" key="2">
    <source>
        <dbReference type="SAM" id="SignalP"/>
    </source>
</evidence>
<evidence type="ECO:0000313" key="4">
    <source>
        <dbReference type="EMBL" id="MBC3875632.1"/>
    </source>
</evidence>
<dbReference type="PANTHER" id="PTHR38731">
    <property type="entry name" value="LIPL45-RELATED LIPOPROTEIN-RELATED"/>
    <property type="match status" value="1"/>
</dbReference>
<gene>
    <name evidence="4" type="ORF">H8K55_18725</name>
</gene>
<protein>
    <recommendedName>
        <fullName evidence="3">FecR protein domain-containing protein</fullName>
    </recommendedName>
</protein>
<dbReference type="Proteomes" id="UP000624279">
    <property type="component" value="Unassembled WGS sequence"/>
</dbReference>
<dbReference type="InterPro" id="IPR006860">
    <property type="entry name" value="FecR"/>
</dbReference>
<feature type="compositionally biased region" description="Basic and acidic residues" evidence="1">
    <location>
        <begin position="459"/>
        <end position="468"/>
    </location>
</feature>
<evidence type="ECO:0000256" key="1">
    <source>
        <dbReference type="SAM" id="MobiDB-lite"/>
    </source>
</evidence>
<feature type="compositionally biased region" description="Basic and acidic residues" evidence="1">
    <location>
        <begin position="705"/>
        <end position="739"/>
    </location>
</feature>